<keyword evidence="3" id="KW-1185">Reference proteome</keyword>
<dbReference type="AlphaFoldDB" id="A0A166R1S0"/>
<gene>
    <name evidence="2" type="ORF">CI238_00134</name>
</gene>
<proteinExistence type="predicted"/>
<accession>A0A166R1S0</accession>
<comment type="caution">
    <text evidence="2">The sequence shown here is derived from an EMBL/GenBank/DDBJ whole genome shotgun (WGS) entry which is preliminary data.</text>
</comment>
<evidence type="ECO:0000313" key="2">
    <source>
        <dbReference type="EMBL" id="KZL68642.1"/>
    </source>
</evidence>
<name>A0A166R1S0_COLIC</name>
<evidence type="ECO:0000313" key="3">
    <source>
        <dbReference type="Proteomes" id="UP000076584"/>
    </source>
</evidence>
<feature type="non-terminal residue" evidence="2">
    <location>
        <position position="1"/>
    </location>
</feature>
<dbReference type="Proteomes" id="UP000076584">
    <property type="component" value="Unassembled WGS sequence"/>
</dbReference>
<sequence>LACSSRNALLRHHPTSQLALEEETRTVVGVMGQCVSSGTASANSSSNLDNPKSRCQASGCQKACDPGSRSRYCAQHAVCRRQGCSRPRYRKGPYCQDHLHTCRVSRCSNDQVRVHDARFTNHVCWDHQPAEVREAWFNGTLFTDHEASGADATDYQQQRARRRRSRQKPNPTLAEVAPAPVHEPQGHVLEAFLSDSDDDDDVSDVARRLSTIGEETDKDDVVHPSARGPRDSRLETAPGTPTARRSQKTVHFAESPPRAPSPEKQHTVAADVRTADPVHSPSAAHLRSSRHRRSVDGRHGTRSSPKTSGSAVAPVLHNREKRRSTGSTPKSADAKRAPRPRSNP</sequence>
<dbReference type="EMBL" id="LFIW01002504">
    <property type="protein sequence ID" value="KZL68642.1"/>
    <property type="molecule type" value="Genomic_DNA"/>
</dbReference>
<feature type="region of interest" description="Disordered" evidence="1">
    <location>
        <begin position="148"/>
        <end position="184"/>
    </location>
</feature>
<protein>
    <submittedName>
        <fullName evidence="2">Uncharacterized protein</fullName>
    </submittedName>
</protein>
<organism evidence="2 3">
    <name type="scientific">Colletotrichum incanum</name>
    <name type="common">Soybean anthracnose fungus</name>
    <dbReference type="NCBI Taxonomy" id="1573173"/>
    <lineage>
        <taxon>Eukaryota</taxon>
        <taxon>Fungi</taxon>
        <taxon>Dikarya</taxon>
        <taxon>Ascomycota</taxon>
        <taxon>Pezizomycotina</taxon>
        <taxon>Sordariomycetes</taxon>
        <taxon>Hypocreomycetidae</taxon>
        <taxon>Glomerellales</taxon>
        <taxon>Glomerellaceae</taxon>
        <taxon>Colletotrichum</taxon>
        <taxon>Colletotrichum spaethianum species complex</taxon>
    </lineage>
</organism>
<reference evidence="2 3" key="1">
    <citation type="submission" date="2015-06" db="EMBL/GenBank/DDBJ databases">
        <title>Survival trade-offs in plant roots during colonization by closely related pathogenic and mutualistic fungi.</title>
        <authorList>
            <person name="Hacquard S."/>
            <person name="Kracher B."/>
            <person name="Hiruma K."/>
            <person name="Weinman A."/>
            <person name="Muench P."/>
            <person name="Garrido Oter R."/>
            <person name="Ver Loren van Themaat E."/>
            <person name="Dallerey J.-F."/>
            <person name="Damm U."/>
            <person name="Henrissat B."/>
            <person name="Lespinet O."/>
            <person name="Thon M."/>
            <person name="Kemen E."/>
            <person name="McHardy A.C."/>
            <person name="Schulze-Lefert P."/>
            <person name="O'Connell R.J."/>
        </authorList>
    </citation>
    <scope>NUCLEOTIDE SEQUENCE [LARGE SCALE GENOMIC DNA]</scope>
    <source>
        <strain evidence="2 3">MAFF 238704</strain>
    </source>
</reference>
<feature type="region of interest" description="Disordered" evidence="1">
    <location>
        <begin position="210"/>
        <end position="344"/>
    </location>
</feature>
<evidence type="ECO:0000256" key="1">
    <source>
        <dbReference type="SAM" id="MobiDB-lite"/>
    </source>
</evidence>